<dbReference type="Gene3D" id="1.10.630.10">
    <property type="entry name" value="Cytochrome P450"/>
    <property type="match status" value="1"/>
</dbReference>
<keyword evidence="6" id="KW-1185">Reference proteome</keyword>
<keyword evidence="2" id="KW-0479">Metal-binding</keyword>
<evidence type="ECO:0000313" key="5">
    <source>
        <dbReference type="EMBL" id="KAK9694138.1"/>
    </source>
</evidence>
<evidence type="ECO:0008006" key="7">
    <source>
        <dbReference type="Google" id="ProtNLM"/>
    </source>
</evidence>
<evidence type="ECO:0000256" key="2">
    <source>
        <dbReference type="ARBA" id="ARBA00022723"/>
    </source>
</evidence>
<dbReference type="InterPro" id="IPR002401">
    <property type="entry name" value="Cyt_P450_E_grp-I"/>
</dbReference>
<proteinExistence type="inferred from homology"/>
<keyword evidence="4" id="KW-0408">Iron</keyword>
<dbReference type="EMBL" id="JASJQH010008237">
    <property type="protein sequence ID" value="KAK9694138.1"/>
    <property type="molecule type" value="Genomic_DNA"/>
</dbReference>
<organism evidence="5 6">
    <name type="scientific">Basidiobolus ranarum</name>
    <dbReference type="NCBI Taxonomy" id="34480"/>
    <lineage>
        <taxon>Eukaryota</taxon>
        <taxon>Fungi</taxon>
        <taxon>Fungi incertae sedis</taxon>
        <taxon>Zoopagomycota</taxon>
        <taxon>Entomophthoromycotina</taxon>
        <taxon>Basidiobolomycetes</taxon>
        <taxon>Basidiobolales</taxon>
        <taxon>Basidiobolaceae</taxon>
        <taxon>Basidiobolus</taxon>
    </lineage>
</organism>
<evidence type="ECO:0000256" key="1">
    <source>
        <dbReference type="ARBA" id="ARBA00010617"/>
    </source>
</evidence>
<dbReference type="PRINTS" id="PR00463">
    <property type="entry name" value="EP450I"/>
</dbReference>
<keyword evidence="3" id="KW-0560">Oxidoreductase</keyword>
<name>A0ABR2VQP1_9FUNG</name>
<evidence type="ECO:0000256" key="4">
    <source>
        <dbReference type="ARBA" id="ARBA00023004"/>
    </source>
</evidence>
<dbReference type="InterPro" id="IPR001128">
    <property type="entry name" value="Cyt_P450"/>
</dbReference>
<dbReference type="PRINTS" id="PR00385">
    <property type="entry name" value="P450"/>
</dbReference>
<reference evidence="5 6" key="1">
    <citation type="submission" date="2023-04" db="EMBL/GenBank/DDBJ databases">
        <title>Genome of Basidiobolus ranarum AG-B5.</title>
        <authorList>
            <person name="Stajich J.E."/>
            <person name="Carter-House D."/>
            <person name="Gryganskyi A."/>
        </authorList>
    </citation>
    <scope>NUCLEOTIDE SEQUENCE [LARGE SCALE GENOMIC DNA]</scope>
    <source>
        <strain evidence="5 6">AG-B5</strain>
    </source>
</reference>
<dbReference type="Proteomes" id="UP001479436">
    <property type="component" value="Unassembled WGS sequence"/>
</dbReference>
<gene>
    <name evidence="5" type="ORF">K7432_013566</name>
</gene>
<dbReference type="Pfam" id="PF00067">
    <property type="entry name" value="p450"/>
    <property type="match status" value="1"/>
</dbReference>
<sequence>MIEIIIIIGLSVVLWSWLTNPIKNYNSPNWLPVLGNTIELLRNKDTFVDWITEVSEKFDGQPWAIKAPFQPVQIISNDPQTLQYILKDNFNNFVKGATFHDILEPLLGDGIFNADGEVWQMQRKKTSRIFTGRNFRDFISKVSFEEASKLHQYLGEVAKNKGNVDVHDVFHRLTMDAFCRIAFGYNMDSLTTTETPPFALAFNRIQSSLAQRMINPFWKITELLNGDRKQLNADISLADEQIYNIINKRRNNSSKEEYNDLLSIYLSVSEETHGQDDKFLRDMIMNIMLAGRDTTGQALSYTLYCLLEHPEKLERLREEIRSKPKMTANSDLSNVVSEYPYVHAVFKEALRLFPSVPTNMKECVRDCVLPDGTVIKKGWTVGWSTLVVSSMKSTWGEDAEKFKPERWIAENEKGEKHVIQVSQFKYPVFHAGPR</sequence>
<dbReference type="PANTHER" id="PTHR24296">
    <property type="entry name" value="CYTOCHROME P450"/>
    <property type="match status" value="1"/>
</dbReference>
<evidence type="ECO:0000313" key="6">
    <source>
        <dbReference type="Proteomes" id="UP001479436"/>
    </source>
</evidence>
<accession>A0ABR2VQP1</accession>
<evidence type="ECO:0000256" key="3">
    <source>
        <dbReference type="ARBA" id="ARBA00023002"/>
    </source>
</evidence>
<comment type="similarity">
    <text evidence="1">Belongs to the cytochrome P450 family.</text>
</comment>
<comment type="caution">
    <text evidence="5">The sequence shown here is derived from an EMBL/GenBank/DDBJ whole genome shotgun (WGS) entry which is preliminary data.</text>
</comment>
<dbReference type="InterPro" id="IPR036396">
    <property type="entry name" value="Cyt_P450_sf"/>
</dbReference>
<dbReference type="SUPFAM" id="SSF48264">
    <property type="entry name" value="Cytochrome P450"/>
    <property type="match status" value="1"/>
</dbReference>
<protein>
    <recommendedName>
        <fullName evidence="7">Cytochrome P450</fullName>
    </recommendedName>
</protein>